<sequence>MSCPALMQNGIQGNSTIGEEENSAIVENEIAHKCSQSTAETSMHNKCERKNQMQISTNYNAEKECSQQNQCEAPRVTGKLNKRHSYAKENLRHQKEVRRNTSILNHQEINIFEFLSSDGELVVQGLENRSIVVFIQHGDLYFGNCPV</sequence>
<dbReference type="EMBL" id="BT025051">
    <property type="protein sequence ID" value="ABE73222.1"/>
    <property type="molecule type" value="mRNA"/>
</dbReference>
<dbReference type="AlphaFoldDB" id="Q1RL09"/>
<protein>
    <submittedName>
        <fullName evidence="1">IP16055p</fullName>
    </submittedName>
</protein>
<organism evidence="1">
    <name type="scientific">Drosophila melanogaster</name>
    <name type="common">Fruit fly</name>
    <dbReference type="NCBI Taxonomy" id="7227"/>
    <lineage>
        <taxon>Eukaryota</taxon>
        <taxon>Metazoa</taxon>
        <taxon>Ecdysozoa</taxon>
        <taxon>Arthropoda</taxon>
        <taxon>Hexapoda</taxon>
        <taxon>Insecta</taxon>
        <taxon>Pterygota</taxon>
        <taxon>Neoptera</taxon>
        <taxon>Endopterygota</taxon>
        <taxon>Diptera</taxon>
        <taxon>Brachycera</taxon>
        <taxon>Muscomorpha</taxon>
        <taxon>Ephydroidea</taxon>
        <taxon>Drosophilidae</taxon>
        <taxon>Drosophila</taxon>
        <taxon>Sophophora</taxon>
    </lineage>
</organism>
<accession>Q1RL09</accession>
<name>Q1RL09_DROME</name>
<evidence type="ECO:0000313" key="1">
    <source>
        <dbReference type="EMBL" id="ABE73222.1"/>
    </source>
</evidence>
<proteinExistence type="evidence at transcript level"/>
<reference evidence="1" key="1">
    <citation type="submission" date="2006-04" db="EMBL/GenBank/DDBJ databases">
        <authorList>
            <person name="Stapleton M."/>
            <person name="Carlson J."/>
            <person name="Chavez C."/>
            <person name="Frise E."/>
            <person name="George R."/>
            <person name="Pacleb J."/>
            <person name="Park S."/>
            <person name="Wan K."/>
            <person name="Yu C."/>
            <person name="Celniker S."/>
        </authorList>
    </citation>
    <scope>NUCLEOTIDE SEQUENCE</scope>
</reference>